<dbReference type="GO" id="GO:0004930">
    <property type="term" value="F:G protein-coupled receptor activity"/>
    <property type="evidence" value="ECO:0007669"/>
    <property type="project" value="UniProtKB-KW"/>
</dbReference>
<keyword evidence="8" id="KW-0807">Transducer</keyword>
<feature type="non-terminal residue" evidence="11">
    <location>
        <position position="104"/>
    </location>
</feature>
<keyword evidence="4 9" id="KW-1133">Transmembrane helix</keyword>
<evidence type="ECO:0000256" key="8">
    <source>
        <dbReference type="ARBA" id="ARBA00023224"/>
    </source>
</evidence>
<evidence type="ECO:0000313" key="12">
    <source>
        <dbReference type="Proteomes" id="UP000479000"/>
    </source>
</evidence>
<comment type="similarity">
    <text evidence="2">Belongs to the G-protein coupled receptor 1 family.</text>
</comment>
<dbReference type="InterPro" id="IPR017452">
    <property type="entry name" value="GPCR_Rhodpsn_7TM"/>
</dbReference>
<feature type="transmembrane region" description="Helical" evidence="9">
    <location>
        <begin position="57"/>
        <end position="83"/>
    </location>
</feature>
<dbReference type="PRINTS" id="PR00237">
    <property type="entry name" value="GPCRRHODOPSN"/>
</dbReference>
<keyword evidence="5" id="KW-0297">G-protein coupled receptor</keyword>
<dbReference type="PANTHER" id="PTHR24235">
    <property type="entry name" value="NEUROPEPTIDE Y RECEPTOR"/>
    <property type="match status" value="1"/>
</dbReference>
<evidence type="ECO:0000256" key="4">
    <source>
        <dbReference type="ARBA" id="ARBA00022989"/>
    </source>
</evidence>
<reference evidence="11 12" key="1">
    <citation type="submission" date="2020-02" db="EMBL/GenBank/DDBJ databases">
        <authorList>
            <person name="Ferguson B K."/>
        </authorList>
    </citation>
    <scope>NUCLEOTIDE SEQUENCE [LARGE SCALE GENOMIC DNA]</scope>
</reference>
<evidence type="ECO:0000256" key="5">
    <source>
        <dbReference type="ARBA" id="ARBA00023040"/>
    </source>
</evidence>
<evidence type="ECO:0000313" key="11">
    <source>
        <dbReference type="EMBL" id="CAB0018798.1"/>
    </source>
</evidence>
<dbReference type="Proteomes" id="UP000479000">
    <property type="component" value="Unassembled WGS sequence"/>
</dbReference>
<dbReference type="SUPFAM" id="SSF81321">
    <property type="entry name" value="Family A G protein-coupled receptor-like"/>
    <property type="match status" value="1"/>
</dbReference>
<keyword evidence="12" id="KW-1185">Reference proteome</keyword>
<dbReference type="InterPro" id="IPR000276">
    <property type="entry name" value="GPCR_Rhodpsn"/>
</dbReference>
<evidence type="ECO:0000256" key="9">
    <source>
        <dbReference type="SAM" id="Phobius"/>
    </source>
</evidence>
<dbReference type="Pfam" id="PF00001">
    <property type="entry name" value="7tm_1"/>
    <property type="match status" value="1"/>
</dbReference>
<dbReference type="PANTHER" id="PTHR24235:SF29">
    <property type="entry name" value="GH23382P"/>
    <property type="match status" value="1"/>
</dbReference>
<evidence type="ECO:0000256" key="6">
    <source>
        <dbReference type="ARBA" id="ARBA00023136"/>
    </source>
</evidence>
<keyword evidence="7" id="KW-0675">Receptor</keyword>
<evidence type="ECO:0000256" key="1">
    <source>
        <dbReference type="ARBA" id="ARBA00004141"/>
    </source>
</evidence>
<protein>
    <recommendedName>
        <fullName evidence="10">G-protein coupled receptors family 1 profile domain-containing protein</fullName>
    </recommendedName>
</protein>
<evidence type="ECO:0000259" key="10">
    <source>
        <dbReference type="PROSITE" id="PS50262"/>
    </source>
</evidence>
<evidence type="ECO:0000256" key="7">
    <source>
        <dbReference type="ARBA" id="ARBA00023170"/>
    </source>
</evidence>
<dbReference type="GO" id="GO:0016020">
    <property type="term" value="C:membrane"/>
    <property type="evidence" value="ECO:0007669"/>
    <property type="project" value="UniProtKB-SubCell"/>
</dbReference>
<keyword evidence="3 9" id="KW-0812">Transmembrane</keyword>
<feature type="domain" description="G-protein coupled receptors family 1 profile" evidence="10">
    <location>
        <begin position="1"/>
        <end position="80"/>
    </location>
</feature>
<comment type="subcellular location">
    <subcellularLocation>
        <location evidence="1">Membrane</location>
        <topology evidence="1">Multi-pass membrane protein</topology>
    </subcellularLocation>
</comment>
<name>A0A6H5HPI7_9HEMI</name>
<accession>A0A6H5HPI7</accession>
<sequence length="104" mass="11752">MCSCHEETSARREWRRNRRTMVILSCIAIVFALSWLPMTVFSVVAEFSPGTITSPGVLYLTFALCHLTAMSTAVTNPLMYGWLNTNFSSEPFRSRSCVKSRHQG</sequence>
<evidence type="ECO:0000256" key="3">
    <source>
        <dbReference type="ARBA" id="ARBA00022692"/>
    </source>
</evidence>
<dbReference type="OrthoDB" id="9046662at2759"/>
<dbReference type="Gene3D" id="1.20.1070.10">
    <property type="entry name" value="Rhodopsin 7-helix transmembrane proteins"/>
    <property type="match status" value="1"/>
</dbReference>
<dbReference type="EMBL" id="CADCXU010033238">
    <property type="protein sequence ID" value="CAB0018798.1"/>
    <property type="molecule type" value="Genomic_DNA"/>
</dbReference>
<proteinExistence type="inferred from homology"/>
<evidence type="ECO:0000256" key="2">
    <source>
        <dbReference type="ARBA" id="ARBA00010663"/>
    </source>
</evidence>
<dbReference type="AlphaFoldDB" id="A0A6H5HPI7"/>
<dbReference type="PROSITE" id="PS50262">
    <property type="entry name" value="G_PROTEIN_RECEP_F1_2"/>
    <property type="match status" value="1"/>
</dbReference>
<gene>
    <name evidence="11" type="ORF">NTEN_LOCUS22547</name>
</gene>
<feature type="transmembrane region" description="Helical" evidence="9">
    <location>
        <begin position="21"/>
        <end position="45"/>
    </location>
</feature>
<keyword evidence="6 9" id="KW-0472">Membrane</keyword>
<organism evidence="11 12">
    <name type="scientific">Nesidiocoris tenuis</name>
    <dbReference type="NCBI Taxonomy" id="355587"/>
    <lineage>
        <taxon>Eukaryota</taxon>
        <taxon>Metazoa</taxon>
        <taxon>Ecdysozoa</taxon>
        <taxon>Arthropoda</taxon>
        <taxon>Hexapoda</taxon>
        <taxon>Insecta</taxon>
        <taxon>Pterygota</taxon>
        <taxon>Neoptera</taxon>
        <taxon>Paraneoptera</taxon>
        <taxon>Hemiptera</taxon>
        <taxon>Heteroptera</taxon>
        <taxon>Panheteroptera</taxon>
        <taxon>Cimicomorpha</taxon>
        <taxon>Miridae</taxon>
        <taxon>Dicyphina</taxon>
        <taxon>Nesidiocoris</taxon>
    </lineage>
</organism>